<protein>
    <submittedName>
        <fullName evidence="1">Nuclear transport factor 2 family protein</fullName>
    </submittedName>
</protein>
<gene>
    <name evidence="1" type="ORF">D7223_12645</name>
</gene>
<evidence type="ECO:0000313" key="1">
    <source>
        <dbReference type="EMBL" id="RKN47609.1"/>
    </source>
</evidence>
<accession>A0A3A9ZHE0</accession>
<keyword evidence="2" id="KW-1185">Reference proteome</keyword>
<dbReference type="Proteomes" id="UP000281726">
    <property type="component" value="Unassembled WGS sequence"/>
</dbReference>
<dbReference type="Gene3D" id="3.10.450.50">
    <property type="match status" value="1"/>
</dbReference>
<dbReference type="RefSeq" id="WP_120728464.1">
    <property type="nucleotide sequence ID" value="NZ_RBAK01000004.1"/>
</dbReference>
<organism evidence="1 2">
    <name type="scientific">Micromonospora endolithica</name>
    <dbReference type="NCBI Taxonomy" id="230091"/>
    <lineage>
        <taxon>Bacteria</taxon>
        <taxon>Bacillati</taxon>
        <taxon>Actinomycetota</taxon>
        <taxon>Actinomycetes</taxon>
        <taxon>Micromonosporales</taxon>
        <taxon>Micromonosporaceae</taxon>
        <taxon>Micromonospora</taxon>
    </lineage>
</organism>
<evidence type="ECO:0000313" key="2">
    <source>
        <dbReference type="Proteomes" id="UP000281726"/>
    </source>
</evidence>
<reference evidence="1 2" key="1">
    <citation type="journal article" date="2004" name="Syst. Appl. Microbiol.">
        <title>Cryptoendolithic actinomycetes from antarctic sandstone rock samples: Micromonospora endolithica sp. nov. and two isolates related to Micromonospora coerulea Jensen 1932.</title>
        <authorList>
            <person name="Hirsch P."/>
            <person name="Mevs U."/>
            <person name="Kroppenstedt R.M."/>
            <person name="Schumann P."/>
            <person name="Stackebrandt E."/>
        </authorList>
    </citation>
    <scope>NUCLEOTIDE SEQUENCE [LARGE SCALE GENOMIC DNA]</scope>
    <source>
        <strain evidence="1 2">JCM 12677</strain>
    </source>
</reference>
<name>A0A3A9ZHE0_9ACTN</name>
<dbReference type="SUPFAM" id="SSF54427">
    <property type="entry name" value="NTF2-like"/>
    <property type="match status" value="1"/>
</dbReference>
<comment type="caution">
    <text evidence="1">The sequence shown here is derived from an EMBL/GenBank/DDBJ whole genome shotgun (WGS) entry which is preliminary data.</text>
</comment>
<dbReference type="EMBL" id="RBAK01000004">
    <property type="protein sequence ID" value="RKN47609.1"/>
    <property type="molecule type" value="Genomic_DNA"/>
</dbReference>
<proteinExistence type="predicted"/>
<dbReference type="InterPro" id="IPR032710">
    <property type="entry name" value="NTF2-like_dom_sf"/>
</dbReference>
<dbReference type="AlphaFoldDB" id="A0A3A9ZHE0"/>
<sequence>MDVNSKRGTRVAWDELPAVITAYLPAHEARDTGTAVGAFAADAVVTDEGRTYRGLDEIRSWLINGGSEYTYTTDFVGARRVGEAEFDVVQHLEGNFPGGSADLHYRFVLDGALITRLTIAP</sequence>
<dbReference type="OrthoDB" id="8684708at2"/>